<evidence type="ECO:0000313" key="6">
    <source>
        <dbReference type="Proteomes" id="UP001596099"/>
    </source>
</evidence>
<keyword evidence="2" id="KW-0067">ATP-binding</keyword>
<dbReference type="InterPro" id="IPR027417">
    <property type="entry name" value="P-loop_NTPase"/>
</dbReference>
<feature type="region of interest" description="Disordered" evidence="3">
    <location>
        <begin position="51"/>
        <end position="72"/>
    </location>
</feature>
<dbReference type="Proteomes" id="UP001596099">
    <property type="component" value="Unassembled WGS sequence"/>
</dbReference>
<keyword evidence="1" id="KW-0547">Nucleotide-binding</keyword>
<evidence type="ECO:0000259" key="4">
    <source>
        <dbReference type="Pfam" id="PF01656"/>
    </source>
</evidence>
<evidence type="ECO:0000256" key="1">
    <source>
        <dbReference type="ARBA" id="ARBA00022741"/>
    </source>
</evidence>
<evidence type="ECO:0000256" key="3">
    <source>
        <dbReference type="SAM" id="MobiDB-lite"/>
    </source>
</evidence>
<dbReference type="RefSeq" id="WP_247417337.1">
    <property type="nucleotide sequence ID" value="NZ_JALLGW010000001.1"/>
</dbReference>
<protein>
    <submittedName>
        <fullName evidence="5">MinD/ParA family protein</fullName>
    </submittedName>
</protein>
<dbReference type="InterPro" id="IPR050625">
    <property type="entry name" value="ParA/MinD_ATPase"/>
</dbReference>
<dbReference type="EMBL" id="JBHSQH010000001">
    <property type="protein sequence ID" value="MFC5973143.1"/>
    <property type="molecule type" value="Genomic_DNA"/>
</dbReference>
<organism evidence="5 6">
    <name type="scientific">Halomarina salina</name>
    <dbReference type="NCBI Taxonomy" id="1872699"/>
    <lineage>
        <taxon>Archaea</taxon>
        <taxon>Methanobacteriati</taxon>
        <taxon>Methanobacteriota</taxon>
        <taxon>Stenosarchaea group</taxon>
        <taxon>Halobacteria</taxon>
        <taxon>Halobacteriales</taxon>
        <taxon>Natronomonadaceae</taxon>
        <taxon>Halomarina</taxon>
    </lineage>
</organism>
<dbReference type="AlphaFoldDB" id="A0ABD5RRJ2"/>
<dbReference type="PANTHER" id="PTHR43384:SF6">
    <property type="entry name" value="SEPTUM SITE-DETERMINING PROTEIN MIND HOMOLOG, CHLOROPLASTIC"/>
    <property type="match status" value="1"/>
</dbReference>
<dbReference type="SUPFAM" id="SSF52540">
    <property type="entry name" value="P-loop containing nucleoside triphosphate hydrolases"/>
    <property type="match status" value="1"/>
</dbReference>
<comment type="caution">
    <text evidence="5">The sequence shown here is derived from an EMBL/GenBank/DDBJ whole genome shotgun (WGS) entry which is preliminary data.</text>
</comment>
<dbReference type="Gene3D" id="3.40.50.300">
    <property type="entry name" value="P-loop containing nucleotide triphosphate hydrolases"/>
    <property type="match status" value="1"/>
</dbReference>
<accession>A0ABD5RRJ2</accession>
<dbReference type="Pfam" id="PF01656">
    <property type="entry name" value="CbiA"/>
    <property type="match status" value="1"/>
</dbReference>
<name>A0ABD5RRJ2_9EURY</name>
<dbReference type="GO" id="GO:0005524">
    <property type="term" value="F:ATP binding"/>
    <property type="evidence" value="ECO:0007669"/>
    <property type="project" value="UniProtKB-KW"/>
</dbReference>
<gene>
    <name evidence="5" type="ORF">ACFPYI_17565</name>
</gene>
<dbReference type="InterPro" id="IPR002586">
    <property type="entry name" value="CobQ/CobB/MinD/ParA_Nub-bd_dom"/>
</dbReference>
<feature type="domain" description="CobQ/CobB/MinD/ParA nucleotide binding" evidence="4">
    <location>
        <begin position="2"/>
        <end position="145"/>
    </location>
</feature>
<proteinExistence type="predicted"/>
<sequence length="203" mass="21033">MLAVTGGKGGVGKTTTALGVARALGRRGEEVLVVDTDRDLPDLARTAGVDTVRSDVTDPDATASRQDPHSTSVRILTAPRDRTEARRLVEGVAGRRERVVLDCPAGSGRPAAVPLRAADRSVVVSTADPASLRDASKTVALARTLGAPPTATVLSGCDEPPHAVERLLPTPVVAVPDACDPLDAVGVTSRHTELSEIVTLRNC</sequence>
<dbReference type="PANTHER" id="PTHR43384">
    <property type="entry name" value="SEPTUM SITE-DETERMINING PROTEIN MIND HOMOLOG, CHLOROPLASTIC-RELATED"/>
    <property type="match status" value="1"/>
</dbReference>
<reference evidence="5 6" key="1">
    <citation type="journal article" date="2019" name="Int. J. Syst. Evol. Microbiol.">
        <title>The Global Catalogue of Microorganisms (GCM) 10K type strain sequencing project: providing services to taxonomists for standard genome sequencing and annotation.</title>
        <authorList>
            <consortium name="The Broad Institute Genomics Platform"/>
            <consortium name="The Broad Institute Genome Sequencing Center for Infectious Disease"/>
            <person name="Wu L."/>
            <person name="Ma J."/>
        </authorList>
    </citation>
    <scope>NUCLEOTIDE SEQUENCE [LARGE SCALE GENOMIC DNA]</scope>
    <source>
        <strain evidence="5 6">CGMCC 1.12543</strain>
    </source>
</reference>
<evidence type="ECO:0000313" key="5">
    <source>
        <dbReference type="EMBL" id="MFC5973143.1"/>
    </source>
</evidence>
<feature type="compositionally biased region" description="Polar residues" evidence="3">
    <location>
        <begin position="63"/>
        <end position="72"/>
    </location>
</feature>
<keyword evidence="6" id="KW-1185">Reference proteome</keyword>
<evidence type="ECO:0000256" key="2">
    <source>
        <dbReference type="ARBA" id="ARBA00022840"/>
    </source>
</evidence>